<dbReference type="Proteomes" id="UP000054241">
    <property type="component" value="Unassembled WGS sequence"/>
</dbReference>
<protein>
    <submittedName>
        <fullName evidence="2">Uncharacterized protein</fullName>
    </submittedName>
</protein>
<feature type="compositionally biased region" description="Basic and acidic residues" evidence="1">
    <location>
        <begin position="49"/>
        <end position="74"/>
    </location>
</feature>
<proteinExistence type="predicted"/>
<sequence>MADLRPLREGPLDTATTIALTLFVPARGGGPTSHLLCAGDLYGPGCPRELPHRQHGPERPAADTPSDDDRTSKG</sequence>
<organism evidence="2 3">
    <name type="scientific">Streptomyces cellostaticus</name>
    <dbReference type="NCBI Taxonomy" id="67285"/>
    <lineage>
        <taxon>Bacteria</taxon>
        <taxon>Bacillati</taxon>
        <taxon>Actinomycetota</taxon>
        <taxon>Actinomycetes</taxon>
        <taxon>Kitasatosporales</taxon>
        <taxon>Streptomycetaceae</taxon>
        <taxon>Streptomyces</taxon>
    </lineage>
</organism>
<gene>
    <name evidence="2" type="ORF">AQI88_13040</name>
</gene>
<accession>A0A101NNE4</accession>
<evidence type="ECO:0000313" key="3">
    <source>
        <dbReference type="Proteomes" id="UP000054241"/>
    </source>
</evidence>
<name>A0A101NNE4_9ACTN</name>
<dbReference type="AlphaFoldDB" id="A0A101NNE4"/>
<keyword evidence="3" id="KW-1185">Reference proteome</keyword>
<evidence type="ECO:0000313" key="2">
    <source>
        <dbReference type="EMBL" id="KUM96207.1"/>
    </source>
</evidence>
<evidence type="ECO:0000256" key="1">
    <source>
        <dbReference type="SAM" id="MobiDB-lite"/>
    </source>
</evidence>
<dbReference type="EMBL" id="LMWL01000022">
    <property type="protein sequence ID" value="KUM96207.1"/>
    <property type="molecule type" value="Genomic_DNA"/>
</dbReference>
<dbReference type="RefSeq" id="WP_066996946.1">
    <property type="nucleotide sequence ID" value="NZ_BNDU01000006.1"/>
</dbReference>
<reference evidence="2 3" key="1">
    <citation type="submission" date="2015-10" db="EMBL/GenBank/DDBJ databases">
        <title>Draft genome sequence of Streptomyces cellostaticus DSM 40189, type strain for the species Streptomyces cellostaticus.</title>
        <authorList>
            <person name="Ruckert C."/>
            <person name="Winkler A."/>
            <person name="Kalinowski J."/>
            <person name="Kampfer P."/>
            <person name="Glaeser S."/>
        </authorList>
    </citation>
    <scope>NUCLEOTIDE SEQUENCE [LARGE SCALE GENOMIC DNA]</scope>
    <source>
        <strain evidence="2 3">DSM 40189</strain>
    </source>
</reference>
<comment type="caution">
    <text evidence="2">The sequence shown here is derived from an EMBL/GenBank/DDBJ whole genome shotgun (WGS) entry which is preliminary data.</text>
</comment>
<dbReference type="STRING" id="67285.AQI88_13040"/>
<feature type="region of interest" description="Disordered" evidence="1">
    <location>
        <begin position="43"/>
        <end position="74"/>
    </location>
</feature>